<accession>A0A8H8R809</accession>
<dbReference type="PANTHER" id="PTHR42085">
    <property type="entry name" value="F-BOX DOMAIN-CONTAINING PROTEIN"/>
    <property type="match status" value="1"/>
</dbReference>
<sequence>MDSLPSRYSRPSFLSLPRPIRQRIYLQAGLRANGSINLNYQSKGARYKCQYHSTNPFDSTHSLLLVCRLIYAEASALVYSTNRFFIRYRDAKSLNALTNLTKTSLASLTQLAIHLNAVSCDSNGYSVVCCSANERVGFICKCSKHDKPLAFSSRANNAVLAEWQNAARYITAYIKPHTLKLSFVCDVVNLATGKLAVQPLRSMLLAECSIRLSRFHHPLLQDLAVEIATQSKGLRCPPKDNSPFRFLDLPPECRLRILEYTDLVTPLREVEWNPKDNFYLRYTVSPRASKERYSDFGPPRGHFGCQFRNCWRIDPAGDGCFCMRHHTAFSSRCRCWIPPTPLFLVCRVLRQEAQIVFFEKNHFVISPAAGCILPVENSPDHLEALTFFDEVIPSTALRSLKSLEILFPPFHEDYLELHEPAYRQWLQVINLMCQLNLPMLSLAVFMGDGSCSRSGGSYFHKISEQKARKVFDMYSRTLEPLSKLKHNGLRAFFLTLASPWVADGLEDSLMPSMAPDAYQQRIDREISEFTQRMERAVMGQDYDSSTIQERWHGQSQWLEDRIFHGDSY</sequence>
<dbReference type="EMBL" id="QGMH01000020">
    <property type="protein sequence ID" value="TVY29265.1"/>
    <property type="molecule type" value="Genomic_DNA"/>
</dbReference>
<comment type="caution">
    <text evidence="1">The sequence shown here is derived from an EMBL/GenBank/DDBJ whole genome shotgun (WGS) entry which is preliminary data.</text>
</comment>
<evidence type="ECO:0000313" key="2">
    <source>
        <dbReference type="Proteomes" id="UP000431533"/>
    </source>
</evidence>
<name>A0A8H8R809_9HELO</name>
<dbReference type="PANTHER" id="PTHR42085:SF6">
    <property type="entry name" value="F-BOX DOMAIN-CONTAINING PROTEIN"/>
    <property type="match status" value="1"/>
</dbReference>
<keyword evidence="2" id="KW-1185">Reference proteome</keyword>
<proteinExistence type="predicted"/>
<evidence type="ECO:0000313" key="1">
    <source>
        <dbReference type="EMBL" id="TVY29265.1"/>
    </source>
</evidence>
<dbReference type="AlphaFoldDB" id="A0A8H8R809"/>
<dbReference type="Proteomes" id="UP000431533">
    <property type="component" value="Unassembled WGS sequence"/>
</dbReference>
<protein>
    <recommendedName>
        <fullName evidence="3">F-box domain-containing protein</fullName>
    </recommendedName>
</protein>
<gene>
    <name evidence="1" type="ORF">LHYA1_G002922</name>
</gene>
<dbReference type="InterPro" id="IPR038883">
    <property type="entry name" value="AN11006-like"/>
</dbReference>
<dbReference type="RefSeq" id="XP_031008053.1">
    <property type="nucleotide sequence ID" value="XM_031147896.1"/>
</dbReference>
<reference evidence="1 2" key="1">
    <citation type="submission" date="2018-05" db="EMBL/GenBank/DDBJ databases">
        <title>Genome sequencing and assembly of the regulated plant pathogen Lachnellula willkommii and related sister species for the development of diagnostic species identification markers.</title>
        <authorList>
            <person name="Giroux E."/>
            <person name="Bilodeau G."/>
        </authorList>
    </citation>
    <scope>NUCLEOTIDE SEQUENCE [LARGE SCALE GENOMIC DNA]</scope>
    <source>
        <strain evidence="1 2">CBS 185.66</strain>
    </source>
</reference>
<dbReference type="OrthoDB" id="2099276at2759"/>
<organism evidence="1 2">
    <name type="scientific">Lachnellula hyalina</name>
    <dbReference type="NCBI Taxonomy" id="1316788"/>
    <lineage>
        <taxon>Eukaryota</taxon>
        <taxon>Fungi</taxon>
        <taxon>Dikarya</taxon>
        <taxon>Ascomycota</taxon>
        <taxon>Pezizomycotina</taxon>
        <taxon>Leotiomycetes</taxon>
        <taxon>Helotiales</taxon>
        <taxon>Lachnaceae</taxon>
        <taxon>Lachnellula</taxon>
    </lineage>
</organism>
<evidence type="ECO:0008006" key="3">
    <source>
        <dbReference type="Google" id="ProtNLM"/>
    </source>
</evidence>
<dbReference type="GeneID" id="41983120"/>